<dbReference type="InterPro" id="IPR002889">
    <property type="entry name" value="WSC_carb-bd"/>
</dbReference>
<feature type="domain" description="WSC" evidence="2">
    <location>
        <begin position="39"/>
        <end position="154"/>
    </location>
</feature>
<accession>A0A175VSY3</accession>
<evidence type="ECO:0000313" key="4">
    <source>
        <dbReference type="Proteomes" id="UP000078237"/>
    </source>
</evidence>
<dbReference type="PROSITE" id="PS51212">
    <property type="entry name" value="WSC"/>
    <property type="match status" value="1"/>
</dbReference>
<sequence>MRTWASQVLLGAAGLLSCVDAQAFFGSVQAELDACEGDTFVYLGCFSDFEANAGEFFNFKPQAFITSLSDPSMTFPGWDPGSPFNNTVTPLSCARVCRGFGYKYTSLRDNSCECATQMPLGYAADATAVCDRECYGDSAQTCGGSTDAQVYLDPSFADNAEITPDSDPAVAEFYRYVGCYYAPTGLPTTDDRAYQLVEDIDTCFALCAGMAYPLVYGVPERSAVTAEQHSGIHRTVSIQIFSPPQEIVTSDAKMGPCNSSVPGDCDIVTERCCGQNDVFPVYINTELQGCYNPLLPGFKESVDDPTYDCNDVSDLLTGPPTELSFPNIDSADPIDSGPALIRRMMVSANGMTYYLNGCYGLGPLGTTPEEGVFDIVESTPYLSLTPATLVECATRCSSLGSNAFGMVNGQ</sequence>
<feature type="signal peptide" evidence="1">
    <location>
        <begin position="1"/>
        <end position="21"/>
    </location>
</feature>
<dbReference type="VEuPathDB" id="FungiDB:MMYC01_208367"/>
<dbReference type="OrthoDB" id="3563678at2759"/>
<dbReference type="Proteomes" id="UP000078237">
    <property type="component" value="Unassembled WGS sequence"/>
</dbReference>
<dbReference type="Pfam" id="PF01822">
    <property type="entry name" value="WSC"/>
    <property type="match status" value="1"/>
</dbReference>
<dbReference type="STRING" id="100816.A0A175VSY3"/>
<evidence type="ECO:0000259" key="2">
    <source>
        <dbReference type="PROSITE" id="PS51212"/>
    </source>
</evidence>
<reference evidence="3 4" key="1">
    <citation type="journal article" date="2016" name="Genome Announc.">
        <title>Genome Sequence of Madurella mycetomatis mm55, Isolated from a Human Mycetoma Case in Sudan.</title>
        <authorList>
            <person name="Smit S."/>
            <person name="Derks M.F."/>
            <person name="Bervoets S."/>
            <person name="Fahal A."/>
            <person name="van Leeuwen W."/>
            <person name="van Belkum A."/>
            <person name="van de Sande W.W."/>
        </authorList>
    </citation>
    <scope>NUCLEOTIDE SEQUENCE [LARGE SCALE GENOMIC DNA]</scope>
    <source>
        <strain evidence="4">mm55</strain>
    </source>
</reference>
<dbReference type="SMART" id="SM00321">
    <property type="entry name" value="WSC"/>
    <property type="match status" value="1"/>
</dbReference>
<comment type="caution">
    <text evidence="3">The sequence shown here is derived from an EMBL/GenBank/DDBJ whole genome shotgun (WGS) entry which is preliminary data.</text>
</comment>
<dbReference type="PROSITE" id="PS51257">
    <property type="entry name" value="PROKAR_LIPOPROTEIN"/>
    <property type="match status" value="1"/>
</dbReference>
<name>A0A175VSY3_9PEZI</name>
<dbReference type="AlphaFoldDB" id="A0A175VSY3"/>
<keyword evidence="4" id="KW-1185">Reference proteome</keyword>
<gene>
    <name evidence="3" type="ORF">MMYC01_208367</name>
</gene>
<feature type="chain" id="PRO_5008043265" evidence="1">
    <location>
        <begin position="22"/>
        <end position="410"/>
    </location>
</feature>
<proteinExistence type="predicted"/>
<protein>
    <submittedName>
        <fullName evidence="3">WSC domain-containing protein 1</fullName>
    </submittedName>
</protein>
<dbReference type="EMBL" id="LCTW02000361">
    <property type="protein sequence ID" value="KXX74355.1"/>
    <property type="molecule type" value="Genomic_DNA"/>
</dbReference>
<organism evidence="3 4">
    <name type="scientific">Madurella mycetomatis</name>
    <dbReference type="NCBI Taxonomy" id="100816"/>
    <lineage>
        <taxon>Eukaryota</taxon>
        <taxon>Fungi</taxon>
        <taxon>Dikarya</taxon>
        <taxon>Ascomycota</taxon>
        <taxon>Pezizomycotina</taxon>
        <taxon>Sordariomycetes</taxon>
        <taxon>Sordariomycetidae</taxon>
        <taxon>Sordariales</taxon>
        <taxon>Sordariales incertae sedis</taxon>
        <taxon>Madurella</taxon>
    </lineage>
</organism>
<evidence type="ECO:0000256" key="1">
    <source>
        <dbReference type="SAM" id="SignalP"/>
    </source>
</evidence>
<evidence type="ECO:0000313" key="3">
    <source>
        <dbReference type="EMBL" id="KXX74355.1"/>
    </source>
</evidence>
<keyword evidence="1" id="KW-0732">Signal</keyword>